<comment type="caution">
    <text evidence="7">The sequence shown here is derived from an EMBL/GenBank/DDBJ whole genome shotgun (WGS) entry which is preliminary data.</text>
</comment>
<dbReference type="InterPro" id="IPR000700">
    <property type="entry name" value="PAS-assoc_C"/>
</dbReference>
<organism evidence="7 8">
    <name type="scientific">Lepraria neglecta</name>
    <dbReference type="NCBI Taxonomy" id="209136"/>
    <lineage>
        <taxon>Eukaryota</taxon>
        <taxon>Fungi</taxon>
        <taxon>Dikarya</taxon>
        <taxon>Ascomycota</taxon>
        <taxon>Pezizomycotina</taxon>
        <taxon>Lecanoromycetes</taxon>
        <taxon>OSLEUM clade</taxon>
        <taxon>Lecanoromycetidae</taxon>
        <taxon>Lecanorales</taxon>
        <taxon>Lecanorineae</taxon>
        <taxon>Stereocaulaceae</taxon>
        <taxon>Lepraria</taxon>
    </lineage>
</organism>
<feature type="compositionally biased region" description="Polar residues" evidence="4">
    <location>
        <begin position="596"/>
        <end position="617"/>
    </location>
</feature>
<dbReference type="SUPFAM" id="SSF55785">
    <property type="entry name" value="PYP-like sensor domain (PAS domain)"/>
    <property type="match status" value="1"/>
</dbReference>
<feature type="region of interest" description="Disordered" evidence="4">
    <location>
        <begin position="694"/>
        <end position="717"/>
    </location>
</feature>
<feature type="compositionally biased region" description="Basic and acidic residues" evidence="4">
    <location>
        <begin position="644"/>
        <end position="653"/>
    </location>
</feature>
<evidence type="ECO:0000259" key="6">
    <source>
        <dbReference type="PROSITE" id="PS50113"/>
    </source>
</evidence>
<keyword evidence="2" id="KW-0288">FMN</keyword>
<dbReference type="InterPro" id="IPR035965">
    <property type="entry name" value="PAS-like_dom_sf"/>
</dbReference>
<evidence type="ECO:0000256" key="4">
    <source>
        <dbReference type="SAM" id="MobiDB-lite"/>
    </source>
</evidence>
<dbReference type="CDD" id="cd00130">
    <property type="entry name" value="PAS"/>
    <property type="match status" value="1"/>
</dbReference>
<accession>A0AAD9ZDD3</accession>
<proteinExistence type="predicted"/>
<dbReference type="Gene3D" id="3.30.450.20">
    <property type="entry name" value="PAS domain"/>
    <property type="match status" value="1"/>
</dbReference>
<name>A0AAD9ZDD3_9LECA</name>
<evidence type="ECO:0000256" key="2">
    <source>
        <dbReference type="ARBA" id="ARBA00022643"/>
    </source>
</evidence>
<dbReference type="InterPro" id="IPR000014">
    <property type="entry name" value="PAS"/>
</dbReference>
<dbReference type="PANTHER" id="PTHR47429">
    <property type="entry name" value="PROTEIN TWIN LOV 1"/>
    <property type="match status" value="1"/>
</dbReference>
<dbReference type="PROSITE" id="PS50113">
    <property type="entry name" value="PAC"/>
    <property type="match status" value="1"/>
</dbReference>
<reference evidence="7" key="1">
    <citation type="submission" date="2022-11" db="EMBL/GenBank/DDBJ databases">
        <title>Chromosomal genome sequence assembly and mating type (MAT) locus characterization of the leprose asexual lichenized fungus Lepraria neglecta (Nyl.) Erichsen.</title>
        <authorList>
            <person name="Allen J.L."/>
            <person name="Pfeffer B."/>
        </authorList>
    </citation>
    <scope>NUCLEOTIDE SEQUENCE</scope>
    <source>
        <strain evidence="7">Allen 5258</strain>
    </source>
</reference>
<gene>
    <name evidence="7" type="ORF">OEA41_007799</name>
</gene>
<dbReference type="Proteomes" id="UP001276659">
    <property type="component" value="Unassembled WGS sequence"/>
</dbReference>
<evidence type="ECO:0000313" key="7">
    <source>
        <dbReference type="EMBL" id="KAK3176476.1"/>
    </source>
</evidence>
<evidence type="ECO:0000256" key="3">
    <source>
        <dbReference type="ARBA" id="ARBA00022991"/>
    </source>
</evidence>
<evidence type="ECO:0008006" key="9">
    <source>
        <dbReference type="Google" id="ProtNLM"/>
    </source>
</evidence>
<protein>
    <recommendedName>
        <fullName evidence="9">LOV domain-containing protein</fullName>
    </recommendedName>
</protein>
<dbReference type="EMBL" id="JASNWA010000004">
    <property type="protein sequence ID" value="KAK3176476.1"/>
    <property type="molecule type" value="Genomic_DNA"/>
</dbReference>
<feature type="domain" description="PAC" evidence="6">
    <location>
        <begin position="339"/>
        <end position="392"/>
    </location>
</feature>
<feature type="compositionally biased region" description="Basic and acidic residues" evidence="4">
    <location>
        <begin position="12"/>
        <end position="36"/>
    </location>
</feature>
<keyword evidence="1" id="KW-0285">Flavoprotein</keyword>
<keyword evidence="8" id="KW-1185">Reference proteome</keyword>
<feature type="region of interest" description="Disordered" evidence="4">
    <location>
        <begin position="592"/>
        <end position="670"/>
    </location>
</feature>
<dbReference type="SMART" id="SM00086">
    <property type="entry name" value="PAC"/>
    <property type="match status" value="1"/>
</dbReference>
<feature type="region of interest" description="Disordered" evidence="4">
    <location>
        <begin position="1"/>
        <end position="36"/>
    </location>
</feature>
<feature type="compositionally biased region" description="Basic and acidic residues" evidence="4">
    <location>
        <begin position="130"/>
        <end position="141"/>
    </location>
</feature>
<feature type="compositionally biased region" description="Polar residues" evidence="4">
    <location>
        <begin position="630"/>
        <end position="643"/>
    </location>
</feature>
<dbReference type="AlphaFoldDB" id="A0AAD9ZDD3"/>
<dbReference type="GO" id="GO:0005634">
    <property type="term" value="C:nucleus"/>
    <property type="evidence" value="ECO:0007669"/>
    <property type="project" value="TreeGrafter"/>
</dbReference>
<keyword evidence="3" id="KW-0157">Chromophore</keyword>
<feature type="domain" description="PAS" evidence="5">
    <location>
        <begin position="264"/>
        <end position="313"/>
    </location>
</feature>
<sequence length="788" mass="87278">MADGSLQSEPYVHVEEVEPRSPRVDYGLRNDDGFDPSKYDFYNPSYGTASKAFVVRLNENDAAPYTKSSEALKSPSDLHDVDTPPPLSPIEELDDDLAIPKPRRNSDPGLPTTIEGEEPNPDDSTLAIPEKGDGGTDPLEKSSRLLFSRQHLQLILADASLSSRFTEFLRTYRPDSVPILAYYLDAIKALKTIKYAEAIMKGLGPIPGHAFTAEANSATMSWVVEDKADRALDVLVNDDLPAFIAYIYVRTVDVALVERVTGREDPESSRIADGLAEVFVLSDPSRPDNPIVFTSEEFHRMTGYPRNEVLGRNCRMLGGPNTSTFGINRLRVSIDAEREHCEVLLNYRKDGSPFVNLIMCVPLRDQSGKVRYYLGAQLDITDLVNDCTGLLSLKKLIQRQNENQGLVNNSDVPLEYLQEDDEFEQLSQTFNPQELEQLLALRQRQQLKSEEKVVGKDSANQQGMDDSFRTPLTGLDNGFQINGGGSAPPLGYYKTYLLARPHPSLRILFASPDLRTPGILQSPLMSRIGASTRVRDDLAHALEVGRKVTAKVQWLTKGSPKSRARWIHCTPLLGVNDAVGVWMVILVDDDDETEGESNQQVTPSNIRSSNRLGSNYTAEALPWDSERQKTNPGVSTTIWSGSDKSNKSTDDMTRPAPRRPMFRQPSDIDEYHSQVTIRPGPKIAGRAYSITSNSDRGISANDETSAGGDWSRPTSSGSSIVVPIQSTMQPKVKFAGRPSASMDGDCPQKPPINMPYRHSEGEQDGLKGRLPIRRTYKSLSPYGILFED</sequence>
<feature type="compositionally biased region" description="Polar residues" evidence="4">
    <location>
        <begin position="694"/>
        <end position="704"/>
    </location>
</feature>
<dbReference type="InterPro" id="IPR001610">
    <property type="entry name" value="PAC"/>
</dbReference>
<dbReference type="PROSITE" id="PS50112">
    <property type="entry name" value="PAS"/>
    <property type="match status" value="1"/>
</dbReference>
<dbReference type="PANTHER" id="PTHR47429:SF9">
    <property type="entry name" value="PAS DOMAIN-CONTAINING PROTEIN"/>
    <property type="match status" value="1"/>
</dbReference>
<evidence type="ECO:0000313" key="8">
    <source>
        <dbReference type="Proteomes" id="UP001276659"/>
    </source>
</evidence>
<evidence type="ECO:0000256" key="1">
    <source>
        <dbReference type="ARBA" id="ARBA00022630"/>
    </source>
</evidence>
<evidence type="ECO:0000259" key="5">
    <source>
        <dbReference type="PROSITE" id="PS50112"/>
    </source>
</evidence>
<dbReference type="NCBIfam" id="TIGR00229">
    <property type="entry name" value="sensory_box"/>
    <property type="match status" value="1"/>
</dbReference>
<dbReference type="Pfam" id="PF13426">
    <property type="entry name" value="PAS_9"/>
    <property type="match status" value="1"/>
</dbReference>
<feature type="region of interest" description="Disordered" evidence="4">
    <location>
        <begin position="66"/>
        <end position="141"/>
    </location>
</feature>